<dbReference type="EMBL" id="JAMFLX010000088">
    <property type="protein sequence ID" value="MCL6272278.1"/>
    <property type="molecule type" value="Genomic_DNA"/>
</dbReference>
<feature type="non-terminal residue" evidence="1">
    <location>
        <position position="1"/>
    </location>
</feature>
<dbReference type="Pfam" id="PF14022">
    <property type="entry name" value="DUF4238"/>
    <property type="match status" value="1"/>
</dbReference>
<name>A0ABT0PPB0_9GAMM</name>
<keyword evidence="2" id="KW-1185">Reference proteome</keyword>
<dbReference type="Proteomes" id="UP001203338">
    <property type="component" value="Unassembled WGS sequence"/>
</dbReference>
<comment type="caution">
    <text evidence="1">The sequence shown here is derived from an EMBL/GenBank/DDBJ whole genome shotgun (WGS) entry which is preliminary data.</text>
</comment>
<evidence type="ECO:0000313" key="2">
    <source>
        <dbReference type="Proteomes" id="UP001203338"/>
    </source>
</evidence>
<dbReference type="RefSeq" id="WP_249701969.1">
    <property type="nucleotide sequence ID" value="NZ_JAMFLX010000088.1"/>
</dbReference>
<dbReference type="InterPro" id="IPR025332">
    <property type="entry name" value="DUF4238"/>
</dbReference>
<organism evidence="1 2">
    <name type="scientific">Parendozoicomonas callyspongiae</name>
    <dbReference type="NCBI Taxonomy" id="2942213"/>
    <lineage>
        <taxon>Bacteria</taxon>
        <taxon>Pseudomonadati</taxon>
        <taxon>Pseudomonadota</taxon>
        <taxon>Gammaproteobacteria</taxon>
        <taxon>Oceanospirillales</taxon>
        <taxon>Endozoicomonadaceae</taxon>
        <taxon>Parendozoicomonas</taxon>
    </lineage>
</organism>
<gene>
    <name evidence="1" type="ORF">M3P05_20380</name>
</gene>
<protein>
    <submittedName>
        <fullName evidence="1">DUF4238 domain-containing protein</fullName>
    </submittedName>
</protein>
<accession>A0ABT0PPB0</accession>
<proteinExistence type="predicted"/>
<sequence length="351" mass="40622">KAGNKCIKGTPPAAAPLMQALCTYLTPPAHMIKVLNKSFEIKRKHHFIWSRYLKNWAIGKDVHYLKKKGGLGFDSVSGLACERDFYNIEPLNKSDIDFITRWSEMSPSSYLKKLHRAYLAQFIELSSISEELNSDDEHDSHIRKVIIHNSLENLHSYFENGVLNVLQELASGNISVLNDKDSMLRFCSYIGQQVTRTKRFKTKSINEIAENTPPEYKFYSDLFEKNWWFISYMLGLNLGMSLFESRKNDRHIFIVNTTDTPFITSDNPCINIHECLEGKERLSPPEKSDLFFPISPKYAYMINDSDKYHFLSNGIEEGMVKFLNSKIATNRDHYLFSNTETSIREALKQRT</sequence>
<evidence type="ECO:0000313" key="1">
    <source>
        <dbReference type="EMBL" id="MCL6272278.1"/>
    </source>
</evidence>
<reference evidence="1 2" key="1">
    <citation type="submission" date="2022-05" db="EMBL/GenBank/DDBJ databases">
        <authorList>
            <person name="Park J.-S."/>
        </authorList>
    </citation>
    <scope>NUCLEOTIDE SEQUENCE [LARGE SCALE GENOMIC DNA]</scope>
    <source>
        <strain evidence="1 2">2012CJ34-2</strain>
    </source>
</reference>